<dbReference type="EMBL" id="FNFO01000001">
    <property type="protein sequence ID" value="SDJ99016.1"/>
    <property type="molecule type" value="Genomic_DNA"/>
</dbReference>
<proteinExistence type="predicted"/>
<accession>A0A1G8Y892</accession>
<protein>
    <submittedName>
        <fullName evidence="1">Uncharacterized protein</fullName>
    </submittedName>
</protein>
<organism evidence="1 2">
    <name type="scientific">Catalinimonas alkaloidigena</name>
    <dbReference type="NCBI Taxonomy" id="1075417"/>
    <lineage>
        <taxon>Bacteria</taxon>
        <taxon>Pseudomonadati</taxon>
        <taxon>Bacteroidota</taxon>
        <taxon>Cytophagia</taxon>
        <taxon>Cytophagales</taxon>
        <taxon>Catalimonadaceae</taxon>
        <taxon>Catalinimonas</taxon>
    </lineage>
</organism>
<dbReference type="RefSeq" id="WP_089678753.1">
    <property type="nucleotide sequence ID" value="NZ_FNFO01000001.1"/>
</dbReference>
<name>A0A1G8Y892_9BACT</name>
<reference evidence="1 2" key="1">
    <citation type="submission" date="2016-10" db="EMBL/GenBank/DDBJ databases">
        <authorList>
            <person name="de Groot N.N."/>
        </authorList>
    </citation>
    <scope>NUCLEOTIDE SEQUENCE [LARGE SCALE GENOMIC DNA]</scope>
    <source>
        <strain evidence="1 2">DSM 25186</strain>
    </source>
</reference>
<dbReference type="AlphaFoldDB" id="A0A1G8Y892"/>
<dbReference type="OrthoDB" id="979995at2"/>
<evidence type="ECO:0000313" key="1">
    <source>
        <dbReference type="EMBL" id="SDJ99016.1"/>
    </source>
</evidence>
<gene>
    <name evidence="1" type="ORF">SAMN05421823_101597</name>
</gene>
<dbReference type="STRING" id="1075417.SAMN05421823_101597"/>
<sequence>MSTKTLLLSSLAFLLVLTLGMALRPVPHVPEAHCRVVEGRVRDVRTAGEHDVVLALEGTAQCFYINRGLETGLTLEEWQTRLLNREVEIKYPSYWTPLDPTNALRHVAQLRTADEVIFSEWQD</sequence>
<evidence type="ECO:0000313" key="2">
    <source>
        <dbReference type="Proteomes" id="UP000198510"/>
    </source>
</evidence>
<dbReference type="Proteomes" id="UP000198510">
    <property type="component" value="Unassembled WGS sequence"/>
</dbReference>
<keyword evidence="2" id="KW-1185">Reference proteome</keyword>